<evidence type="ECO:0000256" key="2">
    <source>
        <dbReference type="SAM" id="MobiDB-lite"/>
    </source>
</evidence>
<dbReference type="GO" id="GO:0016020">
    <property type="term" value="C:membrane"/>
    <property type="evidence" value="ECO:0007669"/>
    <property type="project" value="UniProtKB-SubCell"/>
</dbReference>
<accession>A0A183VFI8</accession>
<dbReference type="WBParaSite" id="TCNE_0001951201-mRNA-1">
    <property type="protein sequence ID" value="TCNE_0001951201-mRNA-1"/>
    <property type="gene ID" value="TCNE_0001951201"/>
</dbReference>
<organism evidence="4 5">
    <name type="scientific">Toxocara canis</name>
    <name type="common">Canine roundworm</name>
    <dbReference type="NCBI Taxonomy" id="6265"/>
    <lineage>
        <taxon>Eukaryota</taxon>
        <taxon>Metazoa</taxon>
        <taxon>Ecdysozoa</taxon>
        <taxon>Nematoda</taxon>
        <taxon>Chromadorea</taxon>
        <taxon>Rhabditida</taxon>
        <taxon>Spirurina</taxon>
        <taxon>Ascaridomorpha</taxon>
        <taxon>Ascaridoidea</taxon>
        <taxon>Toxocaridae</taxon>
        <taxon>Toxocara</taxon>
    </lineage>
</organism>
<reference evidence="5" key="1">
    <citation type="submission" date="2016-06" db="UniProtKB">
        <authorList>
            <consortium name="WormBaseParasite"/>
        </authorList>
    </citation>
    <scope>IDENTIFICATION</scope>
</reference>
<keyword evidence="1" id="KW-1133">Transmembrane helix</keyword>
<keyword evidence="1" id="KW-0472">Membrane</keyword>
<dbReference type="AlphaFoldDB" id="A0A183VFI8"/>
<keyword evidence="4" id="KW-1185">Reference proteome</keyword>
<feature type="region of interest" description="Disordered" evidence="2">
    <location>
        <begin position="98"/>
        <end position="127"/>
    </location>
</feature>
<dbReference type="PANTHER" id="PTHR12372:SF7">
    <property type="entry name" value="PROTEIN PECANEX"/>
    <property type="match status" value="1"/>
</dbReference>
<feature type="compositionally biased region" description="Low complexity" evidence="2">
    <location>
        <begin position="104"/>
        <end position="123"/>
    </location>
</feature>
<comment type="similarity">
    <text evidence="1">Belongs to the pecanex family.</text>
</comment>
<dbReference type="EMBL" id="UYWY01027025">
    <property type="protein sequence ID" value="VDM50827.1"/>
    <property type="molecule type" value="Genomic_DNA"/>
</dbReference>
<evidence type="ECO:0000313" key="4">
    <source>
        <dbReference type="Proteomes" id="UP000050794"/>
    </source>
</evidence>
<evidence type="ECO:0000313" key="5">
    <source>
        <dbReference type="WBParaSite" id="TCNE_0001951201-mRNA-1"/>
    </source>
</evidence>
<gene>
    <name evidence="3" type="ORF">TCNE_LOCUS19506</name>
</gene>
<dbReference type="InterPro" id="IPR039797">
    <property type="entry name" value="Pecanex"/>
</dbReference>
<name>A0A183VFI8_TOXCA</name>
<comment type="caution">
    <text evidence="1">Lacks conserved residue(s) required for the propagation of feature annotation.</text>
</comment>
<proteinExistence type="inferred from homology"/>
<dbReference type="GO" id="GO:0005783">
    <property type="term" value="C:endoplasmic reticulum"/>
    <property type="evidence" value="ECO:0007669"/>
    <property type="project" value="TreeGrafter"/>
</dbReference>
<feature type="transmembrane region" description="Helical" evidence="1">
    <location>
        <begin position="28"/>
        <end position="51"/>
    </location>
</feature>
<reference evidence="3 4" key="2">
    <citation type="submission" date="2018-11" db="EMBL/GenBank/DDBJ databases">
        <authorList>
            <consortium name="Pathogen Informatics"/>
        </authorList>
    </citation>
    <scope>NUCLEOTIDE SEQUENCE [LARGE SCALE GENOMIC DNA]</scope>
</reference>
<dbReference type="Proteomes" id="UP000050794">
    <property type="component" value="Unassembled WGS sequence"/>
</dbReference>
<dbReference type="GO" id="GO:0007029">
    <property type="term" value="P:endoplasmic reticulum organization"/>
    <property type="evidence" value="ECO:0007669"/>
    <property type="project" value="TreeGrafter"/>
</dbReference>
<feature type="transmembrane region" description="Helical" evidence="1">
    <location>
        <begin position="63"/>
        <end position="85"/>
    </location>
</feature>
<evidence type="ECO:0000313" key="3">
    <source>
        <dbReference type="EMBL" id="VDM50827.1"/>
    </source>
</evidence>
<evidence type="ECO:0000256" key="1">
    <source>
        <dbReference type="RuleBase" id="RU367089"/>
    </source>
</evidence>
<dbReference type="PANTHER" id="PTHR12372">
    <property type="entry name" value="PECANEX"/>
    <property type="match status" value="1"/>
</dbReference>
<comment type="subcellular location">
    <subcellularLocation>
        <location evidence="1">Membrane</location>
        <topology evidence="1">Multi-pass membrane protein</topology>
    </subcellularLocation>
</comment>
<sequence length="243" mass="26679">MTVGTHAAEIARQGIWASLTGGWYYEPAYSVFCNVVHLYIWILLFLLPLLLGVICTEANSLGLVLAYGGFIMLLFAVLKFAVSYLHNLFDTTDPIPRAPKKPSKLTGGESSLSTSLRQMSSSVRSRDGGEIEMVEMNVVRANDESVETASNEDHRSSSRRRRIVRIDEVVGPLVEGETRSHKVSAKLSATNEWCLGEGIRGQGFQRISSSSTCCGGSIECVYAEVQKHEKVTEIFVSCRPVNG</sequence>
<protein>
    <recommendedName>
        <fullName evidence="1">Pecanex-like protein</fullName>
    </recommendedName>
</protein>
<keyword evidence="1" id="KW-0812">Transmembrane</keyword>